<reference evidence="3" key="2">
    <citation type="journal article" date="2019" name="Int. J. Syst. Evol. Microbiol.">
        <title>The Global Catalogue of Microorganisms (GCM) 10K type strain sequencing project: providing services to taxonomists for standard genome sequencing and annotation.</title>
        <authorList>
            <consortium name="The Broad Institute Genomics Platform"/>
            <consortium name="The Broad Institute Genome Sequencing Center for Infectious Disease"/>
            <person name="Wu L."/>
            <person name="Ma J."/>
        </authorList>
    </citation>
    <scope>NUCLEOTIDE SEQUENCE [LARGE SCALE GENOMIC DNA]</scope>
    <source>
        <strain evidence="3">NBRC 12467</strain>
    </source>
</reference>
<dbReference type="Proteomes" id="UP001156708">
    <property type="component" value="Unassembled WGS sequence"/>
</dbReference>
<dbReference type="AlphaFoldDB" id="A0AA37SJ34"/>
<proteinExistence type="predicted"/>
<comment type="caution">
    <text evidence="1">The sequence shown here is derived from an EMBL/GenBank/DDBJ whole genome shotgun (WGS) entry which is preliminary data.</text>
</comment>
<dbReference type="EMBL" id="BSNZ01000008">
    <property type="protein sequence ID" value="GLQ84735.1"/>
    <property type="molecule type" value="Genomic_DNA"/>
</dbReference>
<name>A0AA37SJ34_9PROT</name>
<protein>
    <submittedName>
        <fullName evidence="1">Uncharacterized protein</fullName>
    </submittedName>
</protein>
<keyword evidence="3" id="KW-1185">Reference proteome</keyword>
<accession>A0AA37SJ34</accession>
<reference evidence="1" key="3">
    <citation type="submission" date="2023-01" db="EMBL/GenBank/DDBJ databases">
        <title>Draft genome sequence of Gluconobacter sphaericus strain NBRC 12467.</title>
        <authorList>
            <person name="Sun Q."/>
            <person name="Mori K."/>
        </authorList>
    </citation>
    <scope>NUCLEOTIDE SEQUENCE</scope>
    <source>
        <strain evidence="1">NBRC 12467</strain>
    </source>
</reference>
<gene>
    <name evidence="1" type="ORF">GCM10007872_16430</name>
    <name evidence="2" type="ORF">GCM10007872_20180</name>
</gene>
<evidence type="ECO:0000313" key="1">
    <source>
        <dbReference type="EMBL" id="GLQ84735.1"/>
    </source>
</evidence>
<sequence>MTGFPIELNKGDFVYIKNEKKTFSSDVYGVEGTISKIERMDKNTLYPNFNYFSNGDYKEYEGFILTINTLGGDEFTGHSVDVLPINNNRTKFRSDAKRIWDKLPIADQDISTLFKSKIERDWIDDHNTMHNAMRYLRERELIRIENGIVEKDVSFDPFPED</sequence>
<organism evidence="1 3">
    <name type="scientific">Gluconobacter sphaericus NBRC 12467</name>
    <dbReference type="NCBI Taxonomy" id="1307951"/>
    <lineage>
        <taxon>Bacteria</taxon>
        <taxon>Pseudomonadati</taxon>
        <taxon>Pseudomonadota</taxon>
        <taxon>Alphaproteobacteria</taxon>
        <taxon>Acetobacterales</taxon>
        <taxon>Acetobacteraceae</taxon>
        <taxon>Gluconobacter</taxon>
    </lineage>
</organism>
<evidence type="ECO:0000313" key="3">
    <source>
        <dbReference type="Proteomes" id="UP001156708"/>
    </source>
</evidence>
<evidence type="ECO:0000313" key="2">
    <source>
        <dbReference type="EMBL" id="GLQ85110.1"/>
    </source>
</evidence>
<dbReference type="RefSeq" id="WP_141352391.1">
    <property type="nucleotide sequence ID" value="NZ_BARA01000113.1"/>
</dbReference>
<reference evidence="1" key="1">
    <citation type="journal article" date="2014" name="Int. J. Syst. Evol. Microbiol.">
        <title>Complete genome sequence of Corynebacterium casei LMG S-19264T (=DSM 44701T), isolated from a smear-ripened cheese.</title>
        <authorList>
            <consortium name="US DOE Joint Genome Institute (JGI-PGF)"/>
            <person name="Walter F."/>
            <person name="Albersmeier A."/>
            <person name="Kalinowski J."/>
            <person name="Ruckert C."/>
        </authorList>
    </citation>
    <scope>NUCLEOTIDE SEQUENCE</scope>
    <source>
        <strain evidence="1">NBRC 12467</strain>
    </source>
</reference>
<dbReference type="EMBL" id="BSNZ01000013">
    <property type="protein sequence ID" value="GLQ85110.1"/>
    <property type="molecule type" value="Genomic_DNA"/>
</dbReference>